<dbReference type="Pfam" id="PF10509">
    <property type="entry name" value="GalKase_gal_bdg"/>
    <property type="match status" value="1"/>
</dbReference>
<dbReference type="Pfam" id="PF08544">
    <property type="entry name" value="GHMP_kinases_C"/>
    <property type="match status" value="1"/>
</dbReference>
<dbReference type="SUPFAM" id="SSF54211">
    <property type="entry name" value="Ribosomal protein S5 domain 2-like"/>
    <property type="match status" value="1"/>
</dbReference>
<dbReference type="Proteomes" id="UP000192578">
    <property type="component" value="Unassembled WGS sequence"/>
</dbReference>
<dbReference type="InterPro" id="IPR014721">
    <property type="entry name" value="Ribsml_uS5_D2-typ_fold_subgr"/>
</dbReference>
<dbReference type="PROSITE" id="PS00106">
    <property type="entry name" value="GALACTOKINASE"/>
    <property type="match status" value="1"/>
</dbReference>
<dbReference type="GO" id="GO:0004335">
    <property type="term" value="F:galactokinase activity"/>
    <property type="evidence" value="ECO:0007669"/>
    <property type="project" value="InterPro"/>
</dbReference>
<evidence type="ECO:0000313" key="7">
    <source>
        <dbReference type="EMBL" id="OWA53608.1"/>
    </source>
</evidence>
<dbReference type="InterPro" id="IPR006206">
    <property type="entry name" value="Mevalonate/galactokinase"/>
</dbReference>
<dbReference type="InterPro" id="IPR019741">
    <property type="entry name" value="Galactokinase_CS"/>
</dbReference>
<dbReference type="GO" id="GO:0005524">
    <property type="term" value="F:ATP binding"/>
    <property type="evidence" value="ECO:0007669"/>
    <property type="project" value="UniProtKB-KW"/>
</dbReference>
<keyword evidence="8" id="KW-1185">Reference proteome</keyword>
<dbReference type="InterPro" id="IPR006204">
    <property type="entry name" value="GHMP_kinase_N_dom"/>
</dbReference>
<comment type="similarity">
    <text evidence="1">Belongs to the GHMP kinase family. GalK subfamily.</text>
</comment>
<evidence type="ECO:0000256" key="3">
    <source>
        <dbReference type="ARBA" id="ARBA00022840"/>
    </source>
</evidence>
<evidence type="ECO:0000259" key="5">
    <source>
        <dbReference type="Pfam" id="PF08544"/>
    </source>
</evidence>
<reference evidence="8" key="1">
    <citation type="submission" date="2017-01" db="EMBL/GenBank/DDBJ databases">
        <title>Comparative genomics of anhydrobiosis in the tardigrade Hypsibius dujardini.</title>
        <authorList>
            <person name="Yoshida Y."/>
            <person name="Koutsovoulos G."/>
            <person name="Laetsch D."/>
            <person name="Stevens L."/>
            <person name="Kumar S."/>
            <person name="Horikawa D."/>
            <person name="Ishino K."/>
            <person name="Komine S."/>
            <person name="Tomita M."/>
            <person name="Blaxter M."/>
            <person name="Arakawa K."/>
        </authorList>
    </citation>
    <scope>NUCLEOTIDE SEQUENCE [LARGE SCALE GENOMIC DNA]</scope>
    <source>
        <strain evidence="8">Z151</strain>
    </source>
</reference>
<feature type="domain" description="Galactokinase N-terminal" evidence="6">
    <location>
        <begin position="17"/>
        <end position="65"/>
    </location>
</feature>
<dbReference type="NCBIfam" id="TIGR00131">
    <property type="entry name" value="gal_kin"/>
    <property type="match status" value="1"/>
</dbReference>
<dbReference type="PIRSF" id="PIRSF000530">
    <property type="entry name" value="Galactokinase"/>
    <property type="match status" value="1"/>
</dbReference>
<evidence type="ECO:0000256" key="1">
    <source>
        <dbReference type="ARBA" id="ARBA00006566"/>
    </source>
</evidence>
<dbReference type="SUPFAM" id="SSF55060">
    <property type="entry name" value="GHMP Kinase, C-terminal domain"/>
    <property type="match status" value="1"/>
</dbReference>
<keyword evidence="7" id="KW-0808">Transferase</keyword>
<dbReference type="Gene3D" id="3.30.70.3170">
    <property type="match status" value="1"/>
</dbReference>
<dbReference type="InterPro" id="IPR019539">
    <property type="entry name" value="GalKase_N"/>
</dbReference>
<name>A0A9X6NIN1_HYPEX</name>
<dbReference type="Gene3D" id="3.30.230.10">
    <property type="match status" value="1"/>
</dbReference>
<organism evidence="7 8">
    <name type="scientific">Hypsibius exemplaris</name>
    <name type="common">Freshwater tardigrade</name>
    <dbReference type="NCBI Taxonomy" id="2072580"/>
    <lineage>
        <taxon>Eukaryota</taxon>
        <taxon>Metazoa</taxon>
        <taxon>Ecdysozoa</taxon>
        <taxon>Tardigrada</taxon>
        <taxon>Eutardigrada</taxon>
        <taxon>Parachela</taxon>
        <taxon>Hypsibioidea</taxon>
        <taxon>Hypsibiidae</taxon>
        <taxon>Hypsibius</taxon>
    </lineage>
</organism>
<comment type="caution">
    <text evidence="7">The sequence shown here is derived from an EMBL/GenBank/DDBJ whole genome shotgun (WGS) entry which is preliminary data.</text>
</comment>
<keyword evidence="2" id="KW-0547">Nucleotide-binding</keyword>
<feature type="domain" description="GHMP kinase N-terminal" evidence="4">
    <location>
        <begin position="103"/>
        <end position="190"/>
    </location>
</feature>
<dbReference type="PRINTS" id="PR00473">
    <property type="entry name" value="GALCTOKINASE"/>
</dbReference>
<dbReference type="InterPro" id="IPR036554">
    <property type="entry name" value="GHMP_kinase_C_sf"/>
</dbReference>
<keyword evidence="3" id="KW-0067">ATP-binding</keyword>
<dbReference type="Gene3D" id="1.20.1440.340">
    <property type="match status" value="1"/>
</dbReference>
<protein>
    <submittedName>
        <fullName evidence="7">N-acetylgalactosamine kinase</fullName>
    </submittedName>
</protein>
<dbReference type="PANTHER" id="PTHR10457">
    <property type="entry name" value="MEVALONATE KINASE/GALACTOKINASE"/>
    <property type="match status" value="1"/>
</dbReference>
<evidence type="ECO:0000259" key="4">
    <source>
        <dbReference type="Pfam" id="PF00288"/>
    </source>
</evidence>
<gene>
    <name evidence="7" type="ORF">BV898_18029</name>
</gene>
<dbReference type="InterPro" id="IPR020568">
    <property type="entry name" value="Ribosomal_Su5_D2-typ_SF"/>
</dbReference>
<proteinExistence type="inferred from homology"/>
<accession>A0A9X6NIN1</accession>
<evidence type="ECO:0000313" key="8">
    <source>
        <dbReference type="Proteomes" id="UP000192578"/>
    </source>
</evidence>
<evidence type="ECO:0000256" key="2">
    <source>
        <dbReference type="ARBA" id="ARBA00022741"/>
    </source>
</evidence>
<evidence type="ECO:0000259" key="6">
    <source>
        <dbReference type="Pfam" id="PF10509"/>
    </source>
</evidence>
<dbReference type="OrthoDB" id="187738at2759"/>
<dbReference type="EMBL" id="MTYJ01000332">
    <property type="protein sequence ID" value="OWA53608.1"/>
    <property type="molecule type" value="Genomic_DNA"/>
</dbReference>
<dbReference type="PANTHER" id="PTHR10457:SF7">
    <property type="entry name" value="GALACTOKINASE-RELATED"/>
    <property type="match status" value="1"/>
</dbReference>
<keyword evidence="7" id="KW-0418">Kinase</keyword>
<sequence>MAGDGEKDKRYADITLAFKGKFGKDPDFLAISPGRVNLIGEHIDYHGYSVLPMALTKDILMAVSRNDSDRINLASTMPERYADFSCPTSGWVIEKGKPLWYQYVLCGIKGCEEALPAGTILKGIDVLVDGQVPPNAGLSSSSALVCCSALAQFQANRVSISRSELATLCAKAERYIGTEGGGMDQAISLLAQSGKAKLIDFDPLKATDVTLPPDSVFVVANCCVELNKAATSHYNTRVAEGRVGVAIIAQQKNLNWREIKRAKALQEVLNFSPQQMLQLVDETFHEDPYTIPESANLLGVSEADFREIFLNHATQNLTEFKSKQRLRHVYSEASRVGEFQAICHGQTGDGTLVALGDLMFASHKSCRDDYECSCKELDDLVGVMMKSGAYGARLTGAGWGGCAVALIGKGKEEDFLRAVKEVFYSGNCKEGSVFLTTPGEGARIISQENSVLL</sequence>
<dbReference type="Pfam" id="PF00288">
    <property type="entry name" value="GHMP_kinases_N"/>
    <property type="match status" value="1"/>
</dbReference>
<dbReference type="InterPro" id="IPR013750">
    <property type="entry name" value="GHMP_kinase_C_dom"/>
</dbReference>
<dbReference type="InterPro" id="IPR000705">
    <property type="entry name" value="Galactokinase"/>
</dbReference>
<dbReference type="PRINTS" id="PR00959">
    <property type="entry name" value="MEVGALKINASE"/>
</dbReference>
<dbReference type="GO" id="GO:0005829">
    <property type="term" value="C:cytosol"/>
    <property type="evidence" value="ECO:0007669"/>
    <property type="project" value="TreeGrafter"/>
</dbReference>
<dbReference type="GO" id="GO:0006012">
    <property type="term" value="P:galactose metabolic process"/>
    <property type="evidence" value="ECO:0007669"/>
    <property type="project" value="InterPro"/>
</dbReference>
<feature type="domain" description="GHMP kinase C-terminal" evidence="5">
    <location>
        <begin position="350"/>
        <end position="424"/>
    </location>
</feature>
<dbReference type="AlphaFoldDB" id="A0A9X6NIN1"/>